<reference evidence="2 3" key="1">
    <citation type="submission" date="2011-02" db="EMBL/GenBank/DDBJ databases">
        <title>The Genome Sequence of Sphaeroforma arctica JP610.</title>
        <authorList>
            <consortium name="The Broad Institute Genome Sequencing Platform"/>
            <person name="Russ C."/>
            <person name="Cuomo C."/>
            <person name="Young S.K."/>
            <person name="Zeng Q."/>
            <person name="Gargeya S."/>
            <person name="Alvarado L."/>
            <person name="Berlin A."/>
            <person name="Chapman S.B."/>
            <person name="Chen Z."/>
            <person name="Freedman E."/>
            <person name="Gellesch M."/>
            <person name="Goldberg J."/>
            <person name="Griggs A."/>
            <person name="Gujja S."/>
            <person name="Heilman E."/>
            <person name="Heiman D."/>
            <person name="Howarth C."/>
            <person name="Mehta T."/>
            <person name="Neiman D."/>
            <person name="Pearson M."/>
            <person name="Roberts A."/>
            <person name="Saif S."/>
            <person name="Shea T."/>
            <person name="Shenoy N."/>
            <person name="Sisk P."/>
            <person name="Stolte C."/>
            <person name="Sykes S."/>
            <person name="White J."/>
            <person name="Yandava C."/>
            <person name="Burger G."/>
            <person name="Gray M.W."/>
            <person name="Holland P.W.H."/>
            <person name="King N."/>
            <person name="Lang F.B.F."/>
            <person name="Roger A.J."/>
            <person name="Ruiz-Trillo I."/>
            <person name="Haas B."/>
            <person name="Nusbaum C."/>
            <person name="Birren B."/>
        </authorList>
    </citation>
    <scope>NUCLEOTIDE SEQUENCE [LARGE SCALE GENOMIC DNA]</scope>
    <source>
        <strain evidence="2 3">JP610</strain>
    </source>
</reference>
<name>A0A0L0FPW8_9EUKA</name>
<feature type="domain" description="PRELI/MSF1" evidence="1">
    <location>
        <begin position="1"/>
        <end position="58"/>
    </location>
</feature>
<dbReference type="InterPro" id="IPR006797">
    <property type="entry name" value="PRELI/MSF1_dom"/>
</dbReference>
<evidence type="ECO:0000313" key="3">
    <source>
        <dbReference type="Proteomes" id="UP000054560"/>
    </source>
</evidence>
<dbReference type="EMBL" id="KQ242576">
    <property type="protein sequence ID" value="KNC78023.1"/>
    <property type="molecule type" value="Genomic_DNA"/>
</dbReference>
<dbReference type="AlphaFoldDB" id="A0A0L0FPW8"/>
<dbReference type="RefSeq" id="XP_014151925.1">
    <property type="nucleotide sequence ID" value="XM_014296450.1"/>
</dbReference>
<proteinExistence type="predicted"/>
<organism evidence="2 3">
    <name type="scientific">Sphaeroforma arctica JP610</name>
    <dbReference type="NCBI Taxonomy" id="667725"/>
    <lineage>
        <taxon>Eukaryota</taxon>
        <taxon>Ichthyosporea</taxon>
        <taxon>Ichthyophonida</taxon>
        <taxon>Sphaeroforma</taxon>
    </lineage>
</organism>
<dbReference type="OrthoDB" id="341300at2759"/>
<evidence type="ECO:0000313" key="2">
    <source>
        <dbReference type="EMBL" id="KNC78023.1"/>
    </source>
</evidence>
<evidence type="ECO:0000259" key="1">
    <source>
        <dbReference type="PROSITE" id="PS50904"/>
    </source>
</evidence>
<accession>A0A0L0FPW8</accession>
<keyword evidence="3" id="KW-1185">Reference proteome</keyword>
<sequence length="78" mass="8488">APENPNYTQCVTSARIVCPLWGWSKPVEGVGIEKFKANVHKARDALEHVLHAIKSPKRLLMETTAANAPKNAAIPADD</sequence>
<feature type="non-terminal residue" evidence="2">
    <location>
        <position position="1"/>
    </location>
</feature>
<dbReference type="PROSITE" id="PS50904">
    <property type="entry name" value="PRELI_MSF1"/>
    <property type="match status" value="1"/>
</dbReference>
<protein>
    <recommendedName>
        <fullName evidence="1">PRELI/MSF1 domain-containing protein</fullName>
    </recommendedName>
</protein>
<dbReference type="Proteomes" id="UP000054560">
    <property type="component" value="Unassembled WGS sequence"/>
</dbReference>
<gene>
    <name evidence="2" type="ORF">SARC_09534</name>
</gene>
<dbReference type="GeneID" id="25910038"/>